<keyword evidence="3" id="KW-0255">Endonuclease</keyword>
<dbReference type="GO" id="GO:0004519">
    <property type="term" value="F:endonuclease activity"/>
    <property type="evidence" value="ECO:0007669"/>
    <property type="project" value="UniProtKB-KW"/>
</dbReference>
<dbReference type="Pfam" id="PF03372">
    <property type="entry name" value="Exo_endo_phos"/>
    <property type="match status" value="1"/>
</dbReference>
<name>A0A844Y9A1_9SPHN</name>
<feature type="transmembrane region" description="Helical" evidence="1">
    <location>
        <begin position="78"/>
        <end position="96"/>
    </location>
</feature>
<dbReference type="SUPFAM" id="SSF56219">
    <property type="entry name" value="DNase I-like"/>
    <property type="match status" value="1"/>
</dbReference>
<gene>
    <name evidence="3" type="ORF">GRI47_12935</name>
</gene>
<evidence type="ECO:0000313" key="4">
    <source>
        <dbReference type="Proteomes" id="UP000430272"/>
    </source>
</evidence>
<dbReference type="Proteomes" id="UP000430272">
    <property type="component" value="Unassembled WGS sequence"/>
</dbReference>
<feature type="transmembrane region" description="Helical" evidence="1">
    <location>
        <begin position="20"/>
        <end position="41"/>
    </location>
</feature>
<sequence>MASLERRHGTGGRPIATSDLRAKIAAGVAGLLLALALLSLWPTDRGIVRMLDFVREPMIYLTGLVAVLAALFAGKGRWIAVALCGGAALVNFARLWPYTMLAPAQVPLPDAIDGMSCAKVLSFNVLQSNDRHAETAALIERLDPDILLLMETDPVWARALEPQLAGFGYRLSRPLDNKYGMIFATRLTVDRAEMPVDPESGTPSLYATLRMGDGARFELVGLHPRPPRPGESTEERDATIARAGALTPDGLGNVLAIGDFNDVPWSRTTERFREEGKYLDPRAGRGSFPTFPADYALIGWPLDQIMVKDGVKVDWLEIGENVGSDHLPLMARVCVDPMAPDSDMPDGVGIVPSR</sequence>
<dbReference type="InterPro" id="IPR036691">
    <property type="entry name" value="Endo/exonu/phosph_ase_sf"/>
</dbReference>
<keyword evidence="3" id="KW-0540">Nuclease</keyword>
<dbReference type="Gene3D" id="3.60.10.10">
    <property type="entry name" value="Endonuclease/exonuclease/phosphatase"/>
    <property type="match status" value="1"/>
</dbReference>
<keyword evidence="1" id="KW-1133">Transmembrane helix</keyword>
<keyword evidence="3" id="KW-0269">Exonuclease</keyword>
<organism evidence="3 4">
    <name type="scientific">Qipengyuania pelagi</name>
    <dbReference type="NCBI Taxonomy" id="994320"/>
    <lineage>
        <taxon>Bacteria</taxon>
        <taxon>Pseudomonadati</taxon>
        <taxon>Pseudomonadota</taxon>
        <taxon>Alphaproteobacteria</taxon>
        <taxon>Sphingomonadales</taxon>
        <taxon>Erythrobacteraceae</taxon>
        <taxon>Qipengyuania</taxon>
    </lineage>
</organism>
<evidence type="ECO:0000256" key="1">
    <source>
        <dbReference type="SAM" id="Phobius"/>
    </source>
</evidence>
<feature type="domain" description="Endonuclease/exonuclease/phosphatase" evidence="2">
    <location>
        <begin position="121"/>
        <end position="326"/>
    </location>
</feature>
<evidence type="ECO:0000259" key="2">
    <source>
        <dbReference type="Pfam" id="PF03372"/>
    </source>
</evidence>
<dbReference type="EMBL" id="WTYD01000002">
    <property type="protein sequence ID" value="MXO54904.1"/>
    <property type="molecule type" value="Genomic_DNA"/>
</dbReference>
<evidence type="ECO:0000313" key="3">
    <source>
        <dbReference type="EMBL" id="MXO54904.1"/>
    </source>
</evidence>
<dbReference type="OrthoDB" id="9796594at2"/>
<protein>
    <submittedName>
        <fullName evidence="3">Endonuclease/exonuclease/phosphatase family protein</fullName>
    </submittedName>
</protein>
<dbReference type="GO" id="GO:0004527">
    <property type="term" value="F:exonuclease activity"/>
    <property type="evidence" value="ECO:0007669"/>
    <property type="project" value="UniProtKB-KW"/>
</dbReference>
<proteinExistence type="predicted"/>
<keyword evidence="4" id="KW-1185">Reference proteome</keyword>
<keyword evidence="1" id="KW-0472">Membrane</keyword>
<dbReference type="AlphaFoldDB" id="A0A844Y9A1"/>
<reference evidence="3 4" key="1">
    <citation type="submission" date="2019-12" db="EMBL/GenBank/DDBJ databases">
        <title>Genomic-based taxomic classification of the family Erythrobacteraceae.</title>
        <authorList>
            <person name="Xu L."/>
        </authorList>
    </citation>
    <scope>NUCLEOTIDE SEQUENCE [LARGE SCALE GENOMIC DNA]</scope>
    <source>
        <strain evidence="3 4">JCM 17468</strain>
    </source>
</reference>
<comment type="caution">
    <text evidence="3">The sequence shown here is derived from an EMBL/GenBank/DDBJ whole genome shotgun (WGS) entry which is preliminary data.</text>
</comment>
<keyword evidence="3" id="KW-0378">Hydrolase</keyword>
<dbReference type="InterPro" id="IPR005135">
    <property type="entry name" value="Endo/exonuclease/phosphatase"/>
</dbReference>
<keyword evidence="1" id="KW-0812">Transmembrane</keyword>
<accession>A0A844Y9A1</accession>
<feature type="transmembrane region" description="Helical" evidence="1">
    <location>
        <begin position="53"/>
        <end position="72"/>
    </location>
</feature>
<dbReference type="RefSeq" id="WP_160661765.1">
    <property type="nucleotide sequence ID" value="NZ_BAABDV010000001.1"/>
</dbReference>